<dbReference type="RefSeq" id="WP_121443841.1">
    <property type="nucleotide sequence ID" value="NZ_RBIJ01000001.1"/>
</dbReference>
<evidence type="ECO:0000256" key="3">
    <source>
        <dbReference type="ARBA" id="ARBA00022840"/>
    </source>
</evidence>
<proteinExistence type="inferred from homology"/>
<evidence type="ECO:0000256" key="1">
    <source>
        <dbReference type="ARBA" id="ARBA00006611"/>
    </source>
</evidence>
<evidence type="ECO:0000313" key="6">
    <source>
        <dbReference type="EMBL" id="RKQ88958.1"/>
    </source>
</evidence>
<dbReference type="CDD" id="cd01129">
    <property type="entry name" value="PulE-GspE-like"/>
    <property type="match status" value="1"/>
</dbReference>
<dbReference type="GO" id="GO:0005886">
    <property type="term" value="C:plasma membrane"/>
    <property type="evidence" value="ECO:0007669"/>
    <property type="project" value="TreeGrafter"/>
</dbReference>
<keyword evidence="3" id="KW-0067">ATP-binding</keyword>
<sequence>MHPTLEAKRAPRETRQALRPEELPAAEELETHILRKAVALRASDVHLDPSPKSWRVFLRVGRTLFPDAEVSRQAGEQLLRRLKLAAHLNLAETRLPQDGRFTREFAGEAYTFRVATLPTLYGEKATVRVLYPHPLHADLASLGISGRERARLERWLEAEDRLVLIAGAAGTGKTTALYAILATLVRTGRTVYTLEDPVEAEISGALQVDLDAHVGLTVGVAFRAVLRHDPDVVAVGEIRDAEAAFWAVHAALTGHLVLATLHAGSPTRALLRLEELGISPRRIREALRGILFLRRKPHRELLYPNAPPPGGTAGEMPVPPSCPPTYRTFSLGPLGNATGKRARRERKVGERGGEATSLAPLGRP</sequence>
<dbReference type="AlphaFoldDB" id="A0A660L6A8"/>
<keyword evidence="2" id="KW-0547">Nucleotide-binding</keyword>
<keyword evidence="7" id="KW-1185">Reference proteome</keyword>
<evidence type="ECO:0000256" key="4">
    <source>
        <dbReference type="SAM" id="MobiDB-lite"/>
    </source>
</evidence>
<feature type="domain" description="Bacterial type II secretion system protein E" evidence="5">
    <location>
        <begin position="27"/>
        <end position="291"/>
    </location>
</feature>
<dbReference type="InterPro" id="IPR027417">
    <property type="entry name" value="P-loop_NTPase"/>
</dbReference>
<dbReference type="EMBL" id="RBIJ01000001">
    <property type="protein sequence ID" value="RKQ88958.1"/>
    <property type="molecule type" value="Genomic_DNA"/>
</dbReference>
<comment type="caution">
    <text evidence="6">The sequence shown here is derived from an EMBL/GenBank/DDBJ whole genome shotgun (WGS) entry which is preliminary data.</text>
</comment>
<dbReference type="PANTHER" id="PTHR30258">
    <property type="entry name" value="TYPE II SECRETION SYSTEM PROTEIN GSPE-RELATED"/>
    <property type="match status" value="1"/>
</dbReference>
<dbReference type="Pfam" id="PF00437">
    <property type="entry name" value="T2SSE"/>
    <property type="match status" value="1"/>
</dbReference>
<evidence type="ECO:0000259" key="5">
    <source>
        <dbReference type="Pfam" id="PF00437"/>
    </source>
</evidence>
<accession>A0A660L6A8</accession>
<dbReference type="OrthoDB" id="9808272at2"/>
<comment type="similarity">
    <text evidence="1">Belongs to the GSP E family.</text>
</comment>
<feature type="region of interest" description="Disordered" evidence="4">
    <location>
        <begin position="307"/>
        <end position="364"/>
    </location>
</feature>
<dbReference type="Gene3D" id="3.30.450.90">
    <property type="match status" value="1"/>
</dbReference>
<evidence type="ECO:0000256" key="2">
    <source>
        <dbReference type="ARBA" id="ARBA00022741"/>
    </source>
</evidence>
<dbReference type="PANTHER" id="PTHR30258:SF2">
    <property type="entry name" value="COMG OPERON PROTEIN 1"/>
    <property type="match status" value="1"/>
</dbReference>
<dbReference type="SUPFAM" id="SSF52540">
    <property type="entry name" value="P-loop containing nucleoside triphosphate hydrolases"/>
    <property type="match status" value="1"/>
</dbReference>
<organism evidence="6 7">
    <name type="scientific">Brockia lithotrophica</name>
    <dbReference type="NCBI Taxonomy" id="933949"/>
    <lineage>
        <taxon>Bacteria</taxon>
        <taxon>Bacillati</taxon>
        <taxon>Bacillota</taxon>
        <taxon>Bacilli</taxon>
        <taxon>Bacillales</taxon>
        <taxon>Bacillales Family X. Incertae Sedis</taxon>
        <taxon>Brockia</taxon>
    </lineage>
</organism>
<dbReference type="InterPro" id="IPR001482">
    <property type="entry name" value="T2SS/T4SS_dom"/>
</dbReference>
<evidence type="ECO:0000313" key="7">
    <source>
        <dbReference type="Proteomes" id="UP000267019"/>
    </source>
</evidence>
<reference evidence="6 7" key="1">
    <citation type="submission" date="2018-10" db="EMBL/GenBank/DDBJ databases">
        <title>Genomic Encyclopedia of Type Strains, Phase IV (KMG-IV): sequencing the most valuable type-strain genomes for metagenomic binning, comparative biology and taxonomic classification.</title>
        <authorList>
            <person name="Goeker M."/>
        </authorList>
    </citation>
    <scope>NUCLEOTIDE SEQUENCE [LARGE SCALE GENOMIC DNA]</scope>
    <source>
        <strain evidence="6 7">DSM 22653</strain>
    </source>
</reference>
<name>A0A660L6A8_9BACL</name>
<dbReference type="Gene3D" id="3.40.50.300">
    <property type="entry name" value="P-loop containing nucleotide triphosphate hydrolases"/>
    <property type="match status" value="1"/>
</dbReference>
<dbReference type="GO" id="GO:0016887">
    <property type="term" value="F:ATP hydrolysis activity"/>
    <property type="evidence" value="ECO:0007669"/>
    <property type="project" value="TreeGrafter"/>
</dbReference>
<protein>
    <submittedName>
        <fullName evidence="6">Type II/IV secretion system protein</fullName>
    </submittedName>
</protein>
<dbReference type="Proteomes" id="UP000267019">
    <property type="component" value="Unassembled WGS sequence"/>
</dbReference>
<gene>
    <name evidence="6" type="ORF">C7438_0611</name>
</gene>
<dbReference type="GO" id="GO:0005524">
    <property type="term" value="F:ATP binding"/>
    <property type="evidence" value="ECO:0007669"/>
    <property type="project" value="UniProtKB-KW"/>
</dbReference>